<keyword evidence="3 4" id="KW-0378">Hydrolase</keyword>
<evidence type="ECO:0000256" key="2">
    <source>
        <dbReference type="ARBA" id="ARBA00022649"/>
    </source>
</evidence>
<keyword evidence="5" id="KW-1185">Reference proteome</keyword>
<comment type="caution">
    <text evidence="4">The sequence shown here is derived from an EMBL/GenBank/DDBJ whole genome shotgun (WGS) entry which is preliminary data.</text>
</comment>
<dbReference type="AlphaFoldDB" id="A0A7X5R316"/>
<keyword evidence="3" id="KW-0540">Nuclease</keyword>
<dbReference type="PANTHER" id="PTHR33988">
    <property type="entry name" value="ENDORIBONUCLEASE MAZF-RELATED"/>
    <property type="match status" value="1"/>
</dbReference>
<keyword evidence="2" id="KW-1277">Toxin-antitoxin system</keyword>
<dbReference type="PIRSF" id="PIRSF033490">
    <property type="entry name" value="MazF"/>
    <property type="match status" value="1"/>
</dbReference>
<dbReference type="Gene3D" id="2.30.30.110">
    <property type="match status" value="1"/>
</dbReference>
<organism evidence="4 5">
    <name type="scientific">Lysinibacter cavernae</name>
    <dbReference type="NCBI Taxonomy" id="1640652"/>
    <lineage>
        <taxon>Bacteria</taxon>
        <taxon>Bacillati</taxon>
        <taxon>Actinomycetota</taxon>
        <taxon>Actinomycetes</taxon>
        <taxon>Micrococcales</taxon>
        <taxon>Microbacteriaceae</taxon>
        <taxon>Lysinibacter</taxon>
    </lineage>
</organism>
<dbReference type="SUPFAM" id="SSF50118">
    <property type="entry name" value="Cell growth inhibitor/plasmid maintenance toxic component"/>
    <property type="match status" value="1"/>
</dbReference>
<dbReference type="InterPro" id="IPR003477">
    <property type="entry name" value="PemK-like"/>
</dbReference>
<evidence type="ECO:0000313" key="4">
    <source>
        <dbReference type="EMBL" id="NIH54753.1"/>
    </source>
</evidence>
<comment type="function">
    <text evidence="3">Toxic component of a type II toxin-antitoxin (TA) system.</text>
</comment>
<dbReference type="Proteomes" id="UP000541033">
    <property type="component" value="Unassembled WGS sequence"/>
</dbReference>
<dbReference type="PANTHER" id="PTHR33988:SF2">
    <property type="entry name" value="ENDORIBONUCLEASE MAZF"/>
    <property type="match status" value="1"/>
</dbReference>
<dbReference type="GO" id="GO:0016787">
    <property type="term" value="F:hydrolase activity"/>
    <property type="evidence" value="ECO:0007669"/>
    <property type="project" value="UniProtKB-KW"/>
</dbReference>
<name>A0A7X5R316_9MICO</name>
<evidence type="ECO:0000256" key="1">
    <source>
        <dbReference type="ARBA" id="ARBA00007521"/>
    </source>
</evidence>
<accession>A0A7X5R316</accession>
<gene>
    <name evidence="4" type="ORF">FHX76_002649</name>
</gene>
<dbReference type="InterPro" id="IPR011067">
    <property type="entry name" value="Plasmid_toxin/cell-grow_inhib"/>
</dbReference>
<proteinExistence type="inferred from homology"/>
<dbReference type="EMBL" id="JAAMOX010000002">
    <property type="protein sequence ID" value="NIH54753.1"/>
    <property type="molecule type" value="Genomic_DNA"/>
</dbReference>
<dbReference type="GO" id="GO:0004521">
    <property type="term" value="F:RNA endonuclease activity"/>
    <property type="evidence" value="ECO:0007669"/>
    <property type="project" value="TreeGrafter"/>
</dbReference>
<dbReference type="RefSeq" id="WP_167151281.1">
    <property type="nucleotide sequence ID" value="NZ_JAAMOX010000002.1"/>
</dbReference>
<reference evidence="4 5" key="1">
    <citation type="submission" date="2020-02" db="EMBL/GenBank/DDBJ databases">
        <title>Sequencing the genomes of 1000 actinobacteria strains.</title>
        <authorList>
            <person name="Klenk H.-P."/>
        </authorList>
    </citation>
    <scope>NUCLEOTIDE SEQUENCE [LARGE SCALE GENOMIC DNA]</scope>
    <source>
        <strain evidence="4 5">DSM 27960</strain>
    </source>
</reference>
<keyword evidence="3" id="KW-0255">Endonuclease</keyword>
<evidence type="ECO:0000313" key="5">
    <source>
        <dbReference type="Proteomes" id="UP000541033"/>
    </source>
</evidence>
<evidence type="ECO:0000256" key="3">
    <source>
        <dbReference type="PIRNR" id="PIRNR033490"/>
    </source>
</evidence>
<dbReference type="Pfam" id="PF02452">
    <property type="entry name" value="PemK_toxin"/>
    <property type="match status" value="1"/>
</dbReference>
<dbReference type="GO" id="GO:0003677">
    <property type="term" value="F:DNA binding"/>
    <property type="evidence" value="ECO:0007669"/>
    <property type="project" value="InterPro"/>
</dbReference>
<dbReference type="GO" id="GO:0006402">
    <property type="term" value="P:mRNA catabolic process"/>
    <property type="evidence" value="ECO:0007669"/>
    <property type="project" value="TreeGrafter"/>
</dbReference>
<dbReference type="EC" id="3.1.-.-" evidence="3"/>
<comment type="similarity">
    <text evidence="1 3">Belongs to the PemK/MazF family.</text>
</comment>
<sequence length="114" mass="12228">MVIRRGTVVIIDFGTPLGSETAKRRPAVVIQRDELNNSQLATITVAAITSNTMHADRPGNVFLPSTASGLDRDSVVSVTQVSTVDRSRIDGIVGELPEYLIHEIDSGLRMALGV</sequence>
<protein>
    <recommendedName>
        <fullName evidence="3">mRNA interferase</fullName>
        <ecNumber evidence="3">3.1.-.-</ecNumber>
    </recommendedName>
</protein>
<dbReference type="GO" id="GO:0016075">
    <property type="term" value="P:rRNA catabolic process"/>
    <property type="evidence" value="ECO:0007669"/>
    <property type="project" value="TreeGrafter"/>
</dbReference>